<dbReference type="EMBL" id="CM051406">
    <property type="protein sequence ID" value="KAJ4702647.1"/>
    <property type="molecule type" value="Genomic_DNA"/>
</dbReference>
<sequence>MGSGKGLGLCEAISTVGPSEFDVIKSLELEKLLEDEKLIENEEGAVLREEVLGRLDEIIKEWVKKVIVDKGISNQQLVETANAKLFTFGSYRLGVHGRGADIDALCVGPRYVTRHDDFFGKLHRMLEEIPEIEDLQPVPEARVPVIKFKFKGVSVDLLYAQLQLWMIPEDLDILQDSLLQDVDEQTVCSLNGCRVTDRILRLVPNVENFRTTLRCLKFWAKRRGIYSNVMGFLGGINWALLVARICQLYPNALPNVLICRFFKIFSQWRWPNPVMLCPIQHLPMGHPLWDPTRNVRDRKHLMPIITPSYPCMNSSYNVSSTTLCIIQEEFHQASQMCEEIEAKGRSLVSLFEPFHFFEAFRNYLQIHITAKNAADLRQWKGWVESRLRQLTLKIERDMRGVLECRLQPGDFSEKCKPLHCYYFMGIRRKQGVCPEEDEQFDLRSAVEEFKCTVEMYNCLKPGMKVHISHLKCRNIPDFVFPGGVRPRKSVNGKKRKRGEANGSSDSKRQKPVPDAKLEDKARCYDQNSSQSGASDRCNPSMEPSPSGKESIPKEVTKVEDDDVRSVVSEVKVSNVNVRATVAAALASLEELEPVELTAPCFNTAFTAPQKPVIRLQFTSLVK</sequence>
<evidence type="ECO:0000313" key="1">
    <source>
        <dbReference type="EMBL" id="KAJ4702647.1"/>
    </source>
</evidence>
<dbReference type="Proteomes" id="UP001164539">
    <property type="component" value="Chromosome 13"/>
</dbReference>
<protein>
    <submittedName>
        <fullName evidence="1">Nuclear poly(A) polymerase</fullName>
    </submittedName>
</protein>
<evidence type="ECO:0000313" key="2">
    <source>
        <dbReference type="Proteomes" id="UP001164539"/>
    </source>
</evidence>
<comment type="caution">
    <text evidence="1">The sequence shown here is derived from an EMBL/GenBank/DDBJ whole genome shotgun (WGS) entry which is preliminary data.</text>
</comment>
<organism evidence="1 2">
    <name type="scientific">Melia azedarach</name>
    <name type="common">Chinaberry tree</name>
    <dbReference type="NCBI Taxonomy" id="155640"/>
    <lineage>
        <taxon>Eukaryota</taxon>
        <taxon>Viridiplantae</taxon>
        <taxon>Streptophyta</taxon>
        <taxon>Embryophyta</taxon>
        <taxon>Tracheophyta</taxon>
        <taxon>Spermatophyta</taxon>
        <taxon>Magnoliopsida</taxon>
        <taxon>eudicotyledons</taxon>
        <taxon>Gunneridae</taxon>
        <taxon>Pentapetalae</taxon>
        <taxon>rosids</taxon>
        <taxon>malvids</taxon>
        <taxon>Sapindales</taxon>
        <taxon>Meliaceae</taxon>
        <taxon>Melia</taxon>
    </lineage>
</organism>
<keyword evidence="2" id="KW-1185">Reference proteome</keyword>
<accession>A0ACC1WUL3</accession>
<proteinExistence type="predicted"/>
<gene>
    <name evidence="1" type="ORF">OWV82_022662</name>
</gene>
<name>A0ACC1WUL3_MELAZ</name>
<reference evidence="1 2" key="1">
    <citation type="journal article" date="2023" name="Science">
        <title>Complex scaffold remodeling in plant triterpene biosynthesis.</title>
        <authorList>
            <person name="De La Pena R."/>
            <person name="Hodgson H."/>
            <person name="Liu J.C."/>
            <person name="Stephenson M.J."/>
            <person name="Martin A.C."/>
            <person name="Owen C."/>
            <person name="Harkess A."/>
            <person name="Leebens-Mack J."/>
            <person name="Jimenez L.E."/>
            <person name="Osbourn A."/>
            <person name="Sattely E.S."/>
        </authorList>
    </citation>
    <scope>NUCLEOTIDE SEQUENCE [LARGE SCALE GENOMIC DNA]</scope>
    <source>
        <strain evidence="2">cv. JPN11</strain>
        <tissue evidence="1">Leaf</tissue>
    </source>
</reference>